<dbReference type="EMBL" id="CP050898">
    <property type="protein sequence ID" value="QIX22604.1"/>
    <property type="molecule type" value="Genomic_DNA"/>
</dbReference>
<organism evidence="1 2">
    <name type="scientific">Agrobacterium pusense</name>
    <dbReference type="NCBI Taxonomy" id="648995"/>
    <lineage>
        <taxon>Bacteria</taxon>
        <taxon>Pseudomonadati</taxon>
        <taxon>Pseudomonadota</taxon>
        <taxon>Alphaproteobacteria</taxon>
        <taxon>Hyphomicrobiales</taxon>
        <taxon>Rhizobiaceae</taxon>
        <taxon>Rhizobium/Agrobacterium group</taxon>
        <taxon>Agrobacterium</taxon>
    </lineage>
</organism>
<proteinExistence type="predicted"/>
<sequence>MMIELQETPSSAGQVEEARYVSIGPTPQWRSALRGFSIPRHIEMLDHSDVLFRINEVLGDQPSGTPITARGIMVPHGSIMLCNSLVPKLFVGLEELRTMAEADRLGILIANTRAPRAFRYPRLSREAHQAIVTLTERCRTLAVMQCDWSTVSLDNSSAR</sequence>
<reference evidence="1 2" key="1">
    <citation type="submission" date="2020-04" db="EMBL/GenBank/DDBJ databases">
        <title>FDA dAtabase for Regulatory Grade micrObial Sequences (FDA-ARGOS): Supporting development and validation of Infectious Disease Dx tests.</title>
        <authorList>
            <person name="Sciortino C."/>
            <person name="Tallon L."/>
            <person name="Sadzewicz L."/>
            <person name="Vavikolanu K."/>
            <person name="Mehta A."/>
            <person name="Aluvathingal J."/>
            <person name="Nadendla S."/>
            <person name="Nandy P."/>
            <person name="Geyer C."/>
            <person name="Yan Y."/>
            <person name="Sichtig H."/>
        </authorList>
    </citation>
    <scope>NUCLEOTIDE SEQUENCE [LARGE SCALE GENOMIC DNA]</scope>
    <source>
        <strain evidence="1 2">FDAARGOS_633</strain>
    </source>
</reference>
<accession>A0A6H0ZRG4</accession>
<evidence type="ECO:0000313" key="1">
    <source>
        <dbReference type="EMBL" id="QIX22604.1"/>
    </source>
</evidence>
<name>A0A6H0ZRG4_9HYPH</name>
<dbReference type="AlphaFoldDB" id="A0A6H0ZRG4"/>
<dbReference type="RefSeq" id="WP_136882509.1">
    <property type="nucleotide sequence ID" value="NZ_CP050898.1"/>
</dbReference>
<protein>
    <submittedName>
        <fullName evidence="1">Uncharacterized protein</fullName>
    </submittedName>
</protein>
<evidence type="ECO:0000313" key="2">
    <source>
        <dbReference type="Proteomes" id="UP000500870"/>
    </source>
</evidence>
<gene>
    <name evidence="1" type="ORF">FOB41_16360</name>
</gene>
<dbReference type="Proteomes" id="UP000500870">
    <property type="component" value="Chromosome 1"/>
</dbReference>